<reference evidence="1" key="1">
    <citation type="journal article" date="2023" name="bioRxiv">
        <title>Improved chromosome-level genome assembly for marigold (Tagetes erecta).</title>
        <authorList>
            <person name="Jiang F."/>
            <person name="Yuan L."/>
            <person name="Wang S."/>
            <person name="Wang H."/>
            <person name="Xu D."/>
            <person name="Wang A."/>
            <person name="Fan W."/>
        </authorList>
    </citation>
    <scope>NUCLEOTIDE SEQUENCE</scope>
    <source>
        <strain evidence="1">WSJ</strain>
        <tissue evidence="1">Leaf</tissue>
    </source>
</reference>
<evidence type="ECO:0000313" key="2">
    <source>
        <dbReference type="Proteomes" id="UP001229421"/>
    </source>
</evidence>
<dbReference type="Proteomes" id="UP001229421">
    <property type="component" value="Unassembled WGS sequence"/>
</dbReference>
<keyword evidence="2" id="KW-1185">Reference proteome</keyword>
<proteinExistence type="predicted"/>
<organism evidence="1 2">
    <name type="scientific">Tagetes erecta</name>
    <name type="common">African marigold</name>
    <dbReference type="NCBI Taxonomy" id="13708"/>
    <lineage>
        <taxon>Eukaryota</taxon>
        <taxon>Viridiplantae</taxon>
        <taxon>Streptophyta</taxon>
        <taxon>Embryophyta</taxon>
        <taxon>Tracheophyta</taxon>
        <taxon>Spermatophyta</taxon>
        <taxon>Magnoliopsida</taxon>
        <taxon>eudicotyledons</taxon>
        <taxon>Gunneridae</taxon>
        <taxon>Pentapetalae</taxon>
        <taxon>asterids</taxon>
        <taxon>campanulids</taxon>
        <taxon>Asterales</taxon>
        <taxon>Asteraceae</taxon>
        <taxon>Asteroideae</taxon>
        <taxon>Heliantheae alliance</taxon>
        <taxon>Tageteae</taxon>
        <taxon>Tagetes</taxon>
    </lineage>
</organism>
<dbReference type="AlphaFoldDB" id="A0AAD8L757"/>
<sequence>MEHNMNYEEKQILFKLMRNLKGNGEVVFRPFSPTAKCLERITASVEFYSFTFCGNFGTGLSISISSPKSMLKFELATTKLQIGSNCLPHTYAYFIHLLPPINVTSKTHNNHSIQFIRHYMSHRSFVPHFSSILHSHLFISSDLNPNWSS</sequence>
<dbReference type="EMBL" id="JAUHHV010000001">
    <property type="protein sequence ID" value="KAK1435444.1"/>
    <property type="molecule type" value="Genomic_DNA"/>
</dbReference>
<evidence type="ECO:0000313" key="1">
    <source>
        <dbReference type="EMBL" id="KAK1435444.1"/>
    </source>
</evidence>
<name>A0AAD8L757_TARER</name>
<protein>
    <submittedName>
        <fullName evidence="1">Uncharacterized protein</fullName>
    </submittedName>
</protein>
<accession>A0AAD8L757</accession>
<comment type="caution">
    <text evidence="1">The sequence shown here is derived from an EMBL/GenBank/DDBJ whole genome shotgun (WGS) entry which is preliminary data.</text>
</comment>
<gene>
    <name evidence="1" type="ORF">QVD17_01207</name>
</gene>